<reference evidence="1 2" key="1">
    <citation type="submission" date="2015-11" db="EMBL/GenBank/DDBJ databases">
        <title>Genomic analysis of 38 Legionella species identifies large and diverse effector repertoires.</title>
        <authorList>
            <person name="Burstein D."/>
            <person name="Amaro F."/>
            <person name="Zusman T."/>
            <person name="Lifshitz Z."/>
            <person name="Cohen O."/>
            <person name="Gilbert J.A."/>
            <person name="Pupko T."/>
            <person name="Shuman H.A."/>
            <person name="Segal G."/>
        </authorList>
    </citation>
    <scope>NUCLEOTIDE SEQUENCE [LARGE SCALE GENOMIC DNA]</scope>
    <source>
        <strain evidence="1 2">SC-63-C7</strain>
    </source>
</reference>
<keyword evidence="1" id="KW-0645">Protease</keyword>
<name>A0A0W0ZEX8_9GAMM</name>
<organism evidence="1 2">
    <name type="scientific">Legionella santicrucis</name>
    <dbReference type="NCBI Taxonomy" id="45074"/>
    <lineage>
        <taxon>Bacteria</taxon>
        <taxon>Pseudomonadati</taxon>
        <taxon>Pseudomonadota</taxon>
        <taxon>Gammaproteobacteria</taxon>
        <taxon>Legionellales</taxon>
        <taxon>Legionellaceae</taxon>
        <taxon>Legionella</taxon>
    </lineage>
</organism>
<dbReference type="Proteomes" id="UP000054703">
    <property type="component" value="Unassembled WGS sequence"/>
</dbReference>
<protein>
    <submittedName>
        <fullName evidence="1">Protease of the Abi (CAAX) family protein</fullName>
    </submittedName>
</protein>
<sequence length="93" mass="10809">MKFFDRKTNTLFITDGKTSVTNLSDNQLIQISEPQTDEPLFYKLRRQNACLLNSRSEKHFVSNSTSQEYFGNYDLDHPSNKDLEEVQTIICCP</sequence>
<accession>A0A0W0ZEX8</accession>
<dbReference type="EMBL" id="LNYU01000006">
    <property type="protein sequence ID" value="KTD67625.1"/>
    <property type="molecule type" value="Genomic_DNA"/>
</dbReference>
<dbReference type="PATRIC" id="fig|45074.5.peg.302"/>
<dbReference type="GO" id="GO:0008233">
    <property type="term" value="F:peptidase activity"/>
    <property type="evidence" value="ECO:0007669"/>
    <property type="project" value="UniProtKB-KW"/>
</dbReference>
<proteinExistence type="predicted"/>
<keyword evidence="2" id="KW-1185">Reference proteome</keyword>
<evidence type="ECO:0000313" key="1">
    <source>
        <dbReference type="EMBL" id="KTD67625.1"/>
    </source>
</evidence>
<comment type="caution">
    <text evidence="1">The sequence shown here is derived from an EMBL/GenBank/DDBJ whole genome shotgun (WGS) entry which is preliminary data.</text>
</comment>
<dbReference type="AlphaFoldDB" id="A0A0W0ZEX8"/>
<keyword evidence="1" id="KW-0378">Hydrolase</keyword>
<evidence type="ECO:0000313" key="2">
    <source>
        <dbReference type="Proteomes" id="UP000054703"/>
    </source>
</evidence>
<dbReference type="OrthoDB" id="5646742at2"/>
<gene>
    <name evidence="1" type="ORF">Lsan_0284</name>
</gene>
<dbReference type="GO" id="GO:0006508">
    <property type="term" value="P:proteolysis"/>
    <property type="evidence" value="ECO:0007669"/>
    <property type="project" value="UniProtKB-KW"/>
</dbReference>
<dbReference type="RefSeq" id="WP_058512761.1">
    <property type="nucleotide sequence ID" value="NZ_CAAAIH010000013.1"/>
</dbReference>
<dbReference type="STRING" id="45074.Lsan_0284"/>